<dbReference type="Proteomes" id="UP000024635">
    <property type="component" value="Unassembled WGS sequence"/>
</dbReference>
<protein>
    <submittedName>
        <fullName evidence="1">Uncharacterized protein</fullName>
    </submittedName>
</protein>
<organism evidence="1 2">
    <name type="scientific">Ancylostoma ceylanicum</name>
    <dbReference type="NCBI Taxonomy" id="53326"/>
    <lineage>
        <taxon>Eukaryota</taxon>
        <taxon>Metazoa</taxon>
        <taxon>Ecdysozoa</taxon>
        <taxon>Nematoda</taxon>
        <taxon>Chromadorea</taxon>
        <taxon>Rhabditida</taxon>
        <taxon>Rhabditina</taxon>
        <taxon>Rhabditomorpha</taxon>
        <taxon>Strongyloidea</taxon>
        <taxon>Ancylostomatidae</taxon>
        <taxon>Ancylostomatinae</taxon>
        <taxon>Ancylostoma</taxon>
    </lineage>
</organism>
<dbReference type="AlphaFoldDB" id="A0A016WMW7"/>
<dbReference type="EMBL" id="JARK01000188">
    <property type="protein sequence ID" value="EYC40951.1"/>
    <property type="molecule type" value="Genomic_DNA"/>
</dbReference>
<evidence type="ECO:0000313" key="2">
    <source>
        <dbReference type="Proteomes" id="UP000024635"/>
    </source>
</evidence>
<gene>
    <name evidence="1" type="primary">Acey_s0588.g357</name>
    <name evidence="1" type="ORF">Y032_0588g357</name>
</gene>
<dbReference type="OrthoDB" id="10584755at2759"/>
<reference evidence="2" key="1">
    <citation type="journal article" date="2015" name="Nat. Genet.">
        <title>The genome and transcriptome of the zoonotic hookworm Ancylostoma ceylanicum identify infection-specific gene families.</title>
        <authorList>
            <person name="Schwarz E.M."/>
            <person name="Hu Y."/>
            <person name="Antoshechkin I."/>
            <person name="Miller M.M."/>
            <person name="Sternberg P.W."/>
            <person name="Aroian R.V."/>
        </authorList>
    </citation>
    <scope>NUCLEOTIDE SEQUENCE</scope>
    <source>
        <strain evidence="2">HY135</strain>
    </source>
</reference>
<sequence>MSWFKSKAKTVKAPDFVYSREQMMHLRRSENVPKSIALPAGLECIYSFEALIEIVGKELKYIVCTVVQSIRFDTAFAVTAALLALGHAARSVKRLTHDQSNVLSSGCRDLARDILLIPSISERIHRCGTPYLRALVEVHKELRRLEMVTQLVESRA</sequence>
<proteinExistence type="predicted"/>
<comment type="caution">
    <text evidence="1">The sequence shown here is derived from an EMBL/GenBank/DDBJ whole genome shotgun (WGS) entry which is preliminary data.</text>
</comment>
<accession>A0A016WMW7</accession>
<keyword evidence="2" id="KW-1185">Reference proteome</keyword>
<name>A0A016WMW7_9BILA</name>
<evidence type="ECO:0000313" key="1">
    <source>
        <dbReference type="EMBL" id="EYC40951.1"/>
    </source>
</evidence>